<dbReference type="Pfam" id="PF00180">
    <property type="entry name" value="Iso_dh"/>
    <property type="match status" value="1"/>
</dbReference>
<dbReference type="InterPro" id="IPR024084">
    <property type="entry name" value="IsoPropMal-DH-like_dom"/>
</dbReference>
<evidence type="ECO:0000256" key="6">
    <source>
        <dbReference type="ARBA" id="ARBA00022532"/>
    </source>
</evidence>
<sequence length="421" mass="45846">MEKISVVNKKLQIPNHVVIPFIEGDGIGKEIWQATYPVIDAAVNKAYQGRKKIIWQEVLAGEKAFEKTGEWLPKETLHAIYEAKVALKGPLTTPVGGGIRSLNVALRQELDLFACVRPVRYFTGIPSPLKEPEKTDMVIFRENTEDVYAGIEFEKDSPEVKELIEILTNQFDVTKIRFPKTSAIGIKPISKEGSQRLIGAAIEYAITQKLPTVTLVHKGNIMKFTEGGFKKWGYELAETKYADYCFTMNQYQSILLKDGKEAATNALNEAMTHKIIVNDVIADNFLQQILLNPANFSVIATCNLNGDYISDALAAQVGGIGIAPGANINYNTGHAIFEATHGTAPDIAGLGKANPCSLLLSAVMLLDYLDCSKAGALITAAIEKALAQGYVTADFAAMLPAATLQTTAQFGAHLQKLIEEA</sequence>
<name>A0ABS3H650_9ENTE</name>
<evidence type="ECO:0000256" key="3">
    <source>
        <dbReference type="ARBA" id="ARBA00013013"/>
    </source>
</evidence>
<keyword evidence="7 14" id="KW-0479">Metal-binding</keyword>
<evidence type="ECO:0000256" key="2">
    <source>
        <dbReference type="ARBA" id="ARBA00011738"/>
    </source>
</evidence>
<evidence type="ECO:0000256" key="14">
    <source>
        <dbReference type="RuleBase" id="RU004446"/>
    </source>
</evidence>
<keyword evidence="6 14" id="KW-0816">Tricarboxylic acid cycle</keyword>
<keyword evidence="11 14" id="KW-0464">Manganese</keyword>
<evidence type="ECO:0000256" key="8">
    <source>
        <dbReference type="ARBA" id="ARBA00022842"/>
    </source>
</evidence>
<comment type="function">
    <text evidence="13">Catalyzes the oxidative decarboxylation of isocitrate to 2-oxoglutarate and carbon dioxide with the concomitant reduction of NADP(+).</text>
</comment>
<evidence type="ECO:0000256" key="11">
    <source>
        <dbReference type="ARBA" id="ARBA00023211"/>
    </source>
</evidence>
<dbReference type="NCBIfam" id="TIGR00183">
    <property type="entry name" value="prok_nadp_idh"/>
    <property type="match status" value="1"/>
</dbReference>
<dbReference type="NCBIfam" id="NF005425">
    <property type="entry name" value="PRK07006.1"/>
    <property type="match status" value="1"/>
</dbReference>
<dbReference type="PANTHER" id="PTHR43504">
    <property type="entry name" value="ISOCITRATE DEHYDROGENASE [NADP]"/>
    <property type="match status" value="1"/>
</dbReference>
<dbReference type="PANTHER" id="PTHR43504:SF1">
    <property type="entry name" value="ISOCITRATE DEHYDROGENASE [NADP]"/>
    <property type="match status" value="1"/>
</dbReference>
<evidence type="ECO:0000256" key="5">
    <source>
        <dbReference type="ARBA" id="ARBA00022435"/>
    </source>
</evidence>
<dbReference type="SMART" id="SM01329">
    <property type="entry name" value="Iso_dh"/>
    <property type="match status" value="1"/>
</dbReference>
<dbReference type="InterPro" id="IPR004439">
    <property type="entry name" value="Isocitrate_DH_NADP_dimer_prok"/>
</dbReference>
<evidence type="ECO:0000256" key="4">
    <source>
        <dbReference type="ARBA" id="ARBA00019562"/>
    </source>
</evidence>
<dbReference type="PROSITE" id="PS00470">
    <property type="entry name" value="IDH_IMDH"/>
    <property type="match status" value="1"/>
</dbReference>
<evidence type="ECO:0000256" key="7">
    <source>
        <dbReference type="ARBA" id="ARBA00022723"/>
    </source>
</evidence>
<evidence type="ECO:0000313" key="17">
    <source>
        <dbReference type="Proteomes" id="UP000664256"/>
    </source>
</evidence>
<evidence type="ECO:0000256" key="10">
    <source>
        <dbReference type="ARBA" id="ARBA00023002"/>
    </source>
</evidence>
<dbReference type="EMBL" id="JAFLVT010000007">
    <property type="protein sequence ID" value="MBO0448947.1"/>
    <property type="molecule type" value="Genomic_DNA"/>
</dbReference>
<comment type="catalytic activity">
    <reaction evidence="12">
        <text>D-threo-isocitrate + NADP(+) = 2-oxoglutarate + CO2 + NADPH</text>
        <dbReference type="Rhea" id="RHEA:19629"/>
        <dbReference type="ChEBI" id="CHEBI:15562"/>
        <dbReference type="ChEBI" id="CHEBI:16526"/>
        <dbReference type="ChEBI" id="CHEBI:16810"/>
        <dbReference type="ChEBI" id="CHEBI:57783"/>
        <dbReference type="ChEBI" id="CHEBI:58349"/>
        <dbReference type="EC" id="1.1.1.42"/>
    </reaction>
</comment>
<evidence type="ECO:0000259" key="15">
    <source>
        <dbReference type="SMART" id="SM01329"/>
    </source>
</evidence>
<evidence type="ECO:0000256" key="9">
    <source>
        <dbReference type="ARBA" id="ARBA00022857"/>
    </source>
</evidence>
<dbReference type="InterPro" id="IPR019818">
    <property type="entry name" value="IsoCit/isopropylmalate_DH_CS"/>
</dbReference>
<dbReference type="Proteomes" id="UP000664256">
    <property type="component" value="Unassembled WGS sequence"/>
</dbReference>
<comment type="similarity">
    <text evidence="1">Belongs to the isocitrate and isopropylmalate dehydrogenases family.</text>
</comment>
<evidence type="ECO:0000256" key="12">
    <source>
        <dbReference type="ARBA" id="ARBA00023554"/>
    </source>
</evidence>
<keyword evidence="5 14" id="KW-0329">Glyoxylate bypass</keyword>
<evidence type="ECO:0000313" key="16">
    <source>
        <dbReference type="EMBL" id="MBO0448947.1"/>
    </source>
</evidence>
<keyword evidence="10" id="KW-0560">Oxidoreductase</keyword>
<feature type="domain" description="Isopropylmalate dehydrogenase-like" evidence="15">
    <location>
        <begin position="18"/>
        <end position="414"/>
    </location>
</feature>
<protein>
    <recommendedName>
        <fullName evidence="4 14">Isocitrate dehydrogenase [NADP]</fullName>
        <ecNumber evidence="3 14">1.1.1.42</ecNumber>
    </recommendedName>
</protein>
<keyword evidence="8" id="KW-0460">Magnesium</keyword>
<dbReference type="EC" id="1.1.1.42" evidence="3 14"/>
<keyword evidence="17" id="KW-1185">Reference proteome</keyword>
<comment type="caution">
    <text evidence="16">The sequence shown here is derived from an EMBL/GenBank/DDBJ whole genome shotgun (WGS) entry which is preliminary data.</text>
</comment>
<gene>
    <name evidence="16" type="primary">icd</name>
    <name evidence="16" type="ORF">JZO76_05290</name>
</gene>
<accession>A0ABS3H650</accession>
<dbReference type="RefSeq" id="WP_206903145.1">
    <property type="nucleotide sequence ID" value="NZ_JAFLVT010000007.1"/>
</dbReference>
<organism evidence="16 17">
    <name type="scientific">Candidatus Enterococcus myersii</name>
    <dbReference type="NCBI Taxonomy" id="2815322"/>
    <lineage>
        <taxon>Bacteria</taxon>
        <taxon>Bacillati</taxon>
        <taxon>Bacillota</taxon>
        <taxon>Bacilli</taxon>
        <taxon>Lactobacillales</taxon>
        <taxon>Enterococcaceae</taxon>
        <taxon>Enterococcus</taxon>
    </lineage>
</organism>
<reference evidence="16 17" key="1">
    <citation type="submission" date="2021-03" db="EMBL/GenBank/DDBJ databases">
        <title>Enterococcal diversity collection.</title>
        <authorList>
            <person name="Gilmore M.S."/>
            <person name="Schwartzman J."/>
            <person name="Van Tyne D."/>
            <person name="Martin M."/>
            <person name="Earl A.M."/>
            <person name="Manson A.L."/>
            <person name="Straub T."/>
            <person name="Salamzade R."/>
            <person name="Saavedra J."/>
            <person name="Lebreton F."/>
            <person name="Prichula J."/>
            <person name="Schaufler K."/>
            <person name="Gaca A."/>
            <person name="Sgardioli B."/>
            <person name="Wagenaar J."/>
            <person name="Strong T."/>
        </authorList>
    </citation>
    <scope>NUCLEOTIDE SEQUENCE [LARGE SCALE GENOMIC DNA]</scope>
    <source>
        <strain evidence="16 17">MJM12</strain>
    </source>
</reference>
<comment type="subunit">
    <text evidence="2">Homodimer.</text>
</comment>
<evidence type="ECO:0000256" key="13">
    <source>
        <dbReference type="ARBA" id="ARBA00046127"/>
    </source>
</evidence>
<dbReference type="SUPFAM" id="SSF53659">
    <property type="entry name" value="Isocitrate/Isopropylmalate dehydrogenase-like"/>
    <property type="match status" value="1"/>
</dbReference>
<proteinExistence type="inferred from homology"/>
<keyword evidence="9 14" id="KW-0521">NADP</keyword>
<comment type="cofactor">
    <cofactor evidence="14">
        <name>Mg(2+)</name>
        <dbReference type="ChEBI" id="CHEBI:18420"/>
    </cofactor>
    <cofactor evidence="14">
        <name>Mn(2+)</name>
        <dbReference type="ChEBI" id="CHEBI:29035"/>
    </cofactor>
</comment>
<evidence type="ECO:0000256" key="1">
    <source>
        <dbReference type="ARBA" id="ARBA00007769"/>
    </source>
</evidence>
<dbReference type="Gene3D" id="3.40.718.10">
    <property type="entry name" value="Isopropylmalate Dehydrogenase"/>
    <property type="match status" value="1"/>
</dbReference>